<evidence type="ECO:0000313" key="3">
    <source>
        <dbReference type="Proteomes" id="UP000424872"/>
    </source>
</evidence>
<proteinExistence type="predicted"/>
<dbReference type="KEGG" id="ppho:CTZ24_10795"/>
<reference evidence="3" key="1">
    <citation type="submission" date="2017-11" db="EMBL/GenBank/DDBJ databases">
        <title>Genome sequence of Pantoea sp. MSR2.</title>
        <authorList>
            <person name="Nascimento F.X."/>
        </authorList>
    </citation>
    <scope>NUCLEOTIDE SEQUENCE [LARGE SCALE GENOMIC DNA]</scope>
    <source>
        <strain evidence="3">MSR2</strain>
    </source>
</reference>
<keyword evidence="1" id="KW-0472">Membrane</keyword>
<sequence>MRYLLPSGITGKIPAHHRQKSDRKYIYETLFYFYWIIILFFDQRRHTSWLKATKKAPDGA</sequence>
<keyword evidence="1" id="KW-0812">Transmembrane</keyword>
<gene>
    <name evidence="2" type="ORF">CTZ24_10795</name>
</gene>
<protein>
    <submittedName>
        <fullName evidence="2">Uncharacterized protein</fullName>
    </submittedName>
</protein>
<accession>A0AAP9H520</accession>
<feature type="transmembrane region" description="Helical" evidence="1">
    <location>
        <begin position="25"/>
        <end position="41"/>
    </location>
</feature>
<keyword evidence="1" id="KW-1133">Transmembrane helix</keyword>
<evidence type="ECO:0000313" key="2">
    <source>
        <dbReference type="EMBL" id="QGR06875.1"/>
    </source>
</evidence>
<evidence type="ECO:0000256" key="1">
    <source>
        <dbReference type="SAM" id="Phobius"/>
    </source>
</evidence>
<dbReference type="Proteomes" id="UP000424872">
    <property type="component" value="Chromosome"/>
</dbReference>
<dbReference type="AlphaFoldDB" id="A0AAP9H520"/>
<dbReference type="EMBL" id="CP024636">
    <property type="protein sequence ID" value="QGR06875.1"/>
    <property type="molecule type" value="Genomic_DNA"/>
</dbReference>
<name>A0AAP9H520_9GAMM</name>
<organism evidence="2 3">
    <name type="scientific">Pantoea phytobeneficialis</name>
    <dbReference type="NCBI Taxonomy" id="2052056"/>
    <lineage>
        <taxon>Bacteria</taxon>
        <taxon>Pseudomonadati</taxon>
        <taxon>Pseudomonadota</taxon>
        <taxon>Gammaproteobacteria</taxon>
        <taxon>Enterobacterales</taxon>
        <taxon>Erwiniaceae</taxon>
        <taxon>Pantoea</taxon>
    </lineage>
</organism>